<protein>
    <submittedName>
        <fullName evidence="1">HAD family hydrolase</fullName>
    </submittedName>
</protein>
<dbReference type="AlphaFoldDB" id="A0A9D1UF98"/>
<gene>
    <name evidence="1" type="ORF">H9873_09250</name>
</gene>
<dbReference type="GO" id="GO:0005829">
    <property type="term" value="C:cytosol"/>
    <property type="evidence" value="ECO:0007669"/>
    <property type="project" value="TreeGrafter"/>
</dbReference>
<dbReference type="InterPro" id="IPR050155">
    <property type="entry name" value="HAD-like_hydrolase_sf"/>
</dbReference>
<dbReference type="InterPro" id="IPR041492">
    <property type="entry name" value="HAD_2"/>
</dbReference>
<dbReference type="CDD" id="cd04302">
    <property type="entry name" value="HAD_5NT"/>
    <property type="match status" value="1"/>
</dbReference>
<evidence type="ECO:0000313" key="1">
    <source>
        <dbReference type="EMBL" id="HIW84496.1"/>
    </source>
</evidence>
<dbReference type="PANTHER" id="PTHR43434">
    <property type="entry name" value="PHOSPHOGLYCOLATE PHOSPHATASE"/>
    <property type="match status" value="1"/>
</dbReference>
<dbReference type="Gene3D" id="1.10.150.240">
    <property type="entry name" value="Putative phosphatase, domain 2"/>
    <property type="match status" value="1"/>
</dbReference>
<dbReference type="EMBL" id="DXGF01000160">
    <property type="protein sequence ID" value="HIW84496.1"/>
    <property type="molecule type" value="Genomic_DNA"/>
</dbReference>
<dbReference type="SUPFAM" id="SSF56784">
    <property type="entry name" value="HAD-like"/>
    <property type="match status" value="1"/>
</dbReference>
<dbReference type="Proteomes" id="UP000824263">
    <property type="component" value="Unassembled WGS sequence"/>
</dbReference>
<dbReference type="FunFam" id="3.40.50.1000:FF:000022">
    <property type="entry name" value="Phosphoglycolate phosphatase"/>
    <property type="match status" value="1"/>
</dbReference>
<reference evidence="1" key="1">
    <citation type="journal article" date="2021" name="PeerJ">
        <title>Extensive microbial diversity within the chicken gut microbiome revealed by metagenomics and culture.</title>
        <authorList>
            <person name="Gilroy R."/>
            <person name="Ravi A."/>
            <person name="Getino M."/>
            <person name="Pursley I."/>
            <person name="Horton D.L."/>
            <person name="Alikhan N.F."/>
            <person name="Baker D."/>
            <person name="Gharbi K."/>
            <person name="Hall N."/>
            <person name="Watson M."/>
            <person name="Adriaenssens E.M."/>
            <person name="Foster-Nyarko E."/>
            <person name="Jarju S."/>
            <person name="Secka A."/>
            <person name="Antonio M."/>
            <person name="Oren A."/>
            <person name="Chaudhuri R.R."/>
            <person name="La Ragione R."/>
            <person name="Hildebrand F."/>
            <person name="Pallen M.J."/>
        </authorList>
    </citation>
    <scope>NUCLEOTIDE SEQUENCE</scope>
    <source>
        <strain evidence="1">ChiSxjej1B13-11762</strain>
    </source>
</reference>
<dbReference type="GO" id="GO:0016787">
    <property type="term" value="F:hydrolase activity"/>
    <property type="evidence" value="ECO:0007669"/>
    <property type="project" value="UniProtKB-KW"/>
</dbReference>
<dbReference type="GO" id="GO:0004713">
    <property type="term" value="F:protein tyrosine kinase activity"/>
    <property type="evidence" value="ECO:0007669"/>
    <property type="project" value="TreeGrafter"/>
</dbReference>
<proteinExistence type="predicted"/>
<accession>A0A9D1UF98</accession>
<dbReference type="Gene3D" id="3.40.50.1000">
    <property type="entry name" value="HAD superfamily/HAD-like"/>
    <property type="match status" value="1"/>
</dbReference>
<reference evidence="1" key="2">
    <citation type="submission" date="2021-04" db="EMBL/GenBank/DDBJ databases">
        <authorList>
            <person name="Gilroy R."/>
        </authorList>
    </citation>
    <scope>NUCLEOTIDE SEQUENCE</scope>
    <source>
        <strain evidence="1">ChiSxjej1B13-11762</strain>
    </source>
</reference>
<dbReference type="PANTHER" id="PTHR43434:SF20">
    <property type="entry name" value="5'-NUCLEOTIDASE"/>
    <property type="match status" value="1"/>
</dbReference>
<keyword evidence="1" id="KW-0378">Hydrolase</keyword>
<dbReference type="InterPro" id="IPR036412">
    <property type="entry name" value="HAD-like_sf"/>
</dbReference>
<comment type="caution">
    <text evidence="1">The sequence shown here is derived from an EMBL/GenBank/DDBJ whole genome shotgun (WGS) entry which is preliminary data.</text>
</comment>
<sequence>MAYDIFLFDLDGTLTDSSVGITKSVMYALKKYGIEEEDPKKLYAFIGPPLTESFQKFYGFSKEQSIEAVEFYREYYRETGIFENRVYEGIEETLRQLKEKGKRLMVATSKPEPFARQIIRHFGLASYFEYVAGMELDGGRGTKAEVIAYAMRSCRITDRKKTVMVGDREHDVLGARKEGLDCIGVLYGFGSREELEKAGADWIIEKPEELCELV</sequence>
<dbReference type="InterPro" id="IPR023214">
    <property type="entry name" value="HAD_sf"/>
</dbReference>
<evidence type="ECO:0000313" key="2">
    <source>
        <dbReference type="Proteomes" id="UP000824263"/>
    </source>
</evidence>
<dbReference type="Pfam" id="PF13419">
    <property type="entry name" value="HAD_2"/>
    <property type="match status" value="1"/>
</dbReference>
<dbReference type="InterPro" id="IPR023198">
    <property type="entry name" value="PGP-like_dom2"/>
</dbReference>
<name>A0A9D1UF98_9FIRM</name>
<organism evidence="1 2">
    <name type="scientific">Candidatus Dorea gallistercoris</name>
    <dbReference type="NCBI Taxonomy" id="2838542"/>
    <lineage>
        <taxon>Bacteria</taxon>
        <taxon>Bacillati</taxon>
        <taxon>Bacillota</taxon>
        <taxon>Clostridia</taxon>
        <taxon>Lachnospirales</taxon>
        <taxon>Lachnospiraceae</taxon>
        <taxon>Dorea</taxon>
    </lineage>
</organism>